<feature type="transmembrane region" description="Helical" evidence="24">
    <location>
        <begin position="26"/>
        <end position="52"/>
    </location>
</feature>
<evidence type="ECO:0000256" key="12">
    <source>
        <dbReference type="ARBA" id="ARBA00022801"/>
    </source>
</evidence>
<comment type="catalytic activity">
    <reaction evidence="21">
        <text>Preferential cleavage: (Ac)2-L-Lys-D-Ala-|-D-Ala. Also transpeptidation of peptidyl-alanyl moieties that are N-acyl substituents of D-alanine.</text>
        <dbReference type="EC" id="3.4.16.4"/>
    </reaction>
</comment>
<evidence type="ECO:0000313" key="26">
    <source>
        <dbReference type="EMBL" id="MBN1572623.1"/>
    </source>
</evidence>
<keyword evidence="12" id="KW-0378">Hydrolase</keyword>
<dbReference type="InterPro" id="IPR050396">
    <property type="entry name" value="Glycosyltr_51/Transpeptidase"/>
</dbReference>
<evidence type="ECO:0000256" key="10">
    <source>
        <dbReference type="ARBA" id="ARBA00022679"/>
    </source>
</evidence>
<keyword evidence="13" id="KW-0133">Cell shape</keyword>
<evidence type="ECO:0000256" key="22">
    <source>
        <dbReference type="ARBA" id="ARBA00044770"/>
    </source>
</evidence>
<dbReference type="GO" id="GO:0008955">
    <property type="term" value="F:peptidoglycan glycosyltransferase activity"/>
    <property type="evidence" value="ECO:0007669"/>
    <property type="project" value="UniProtKB-EC"/>
</dbReference>
<proteinExistence type="predicted"/>
<evidence type="ECO:0000256" key="20">
    <source>
        <dbReference type="ARBA" id="ARBA00023316"/>
    </source>
</evidence>
<keyword evidence="11 24" id="KW-0812">Transmembrane</keyword>
<keyword evidence="5" id="KW-1003">Cell membrane</keyword>
<dbReference type="Gene3D" id="3.40.710.10">
    <property type="entry name" value="DD-peptidase/beta-lactamase superfamily"/>
    <property type="match status" value="2"/>
</dbReference>
<keyword evidence="15" id="KW-0573">Peptidoglycan synthesis</keyword>
<comment type="subcellular location">
    <subcellularLocation>
        <location evidence="1">Cell inner membrane</location>
        <topology evidence="1">Single-pass type II membrane protein</topology>
    </subcellularLocation>
</comment>
<dbReference type="GO" id="GO:0008658">
    <property type="term" value="F:penicillin binding"/>
    <property type="evidence" value="ECO:0007669"/>
    <property type="project" value="InterPro"/>
</dbReference>
<evidence type="ECO:0000256" key="5">
    <source>
        <dbReference type="ARBA" id="ARBA00022475"/>
    </source>
</evidence>
<evidence type="ECO:0000256" key="24">
    <source>
        <dbReference type="SAM" id="Phobius"/>
    </source>
</evidence>
<evidence type="ECO:0000256" key="21">
    <source>
        <dbReference type="ARBA" id="ARBA00034000"/>
    </source>
</evidence>
<dbReference type="GO" id="GO:0008360">
    <property type="term" value="P:regulation of cell shape"/>
    <property type="evidence" value="ECO:0007669"/>
    <property type="project" value="UniProtKB-KW"/>
</dbReference>
<organism evidence="26 27">
    <name type="scientific">Candidatus Zymogenus saltonus</name>
    <dbReference type="NCBI Taxonomy" id="2844893"/>
    <lineage>
        <taxon>Bacteria</taxon>
        <taxon>Deltaproteobacteria</taxon>
        <taxon>Candidatus Zymogenia</taxon>
        <taxon>Candidatus Zymogeniales</taxon>
        <taxon>Candidatus Zymogenaceae</taxon>
        <taxon>Candidatus Zymogenus</taxon>
    </lineage>
</organism>
<evidence type="ECO:0000256" key="19">
    <source>
        <dbReference type="ARBA" id="ARBA00023268"/>
    </source>
</evidence>
<reference evidence="26" key="2">
    <citation type="submission" date="2021-01" db="EMBL/GenBank/DDBJ databases">
        <authorList>
            <person name="Hahn C.R."/>
            <person name="Youssef N.H."/>
            <person name="Elshahed M."/>
        </authorList>
    </citation>
    <scope>NUCLEOTIDE SEQUENCE</scope>
    <source>
        <strain evidence="26">Zod_Metabat.24</strain>
    </source>
</reference>
<keyword evidence="7" id="KW-0121">Carboxypeptidase</keyword>
<dbReference type="EC" id="3.4.16.4" evidence="3"/>
<dbReference type="GO" id="GO:0030288">
    <property type="term" value="C:outer membrane-bounded periplasmic space"/>
    <property type="evidence" value="ECO:0007669"/>
    <property type="project" value="TreeGrafter"/>
</dbReference>
<dbReference type="SUPFAM" id="SSF53955">
    <property type="entry name" value="Lysozyme-like"/>
    <property type="match status" value="1"/>
</dbReference>
<evidence type="ECO:0000256" key="8">
    <source>
        <dbReference type="ARBA" id="ARBA00022670"/>
    </source>
</evidence>
<evidence type="ECO:0000256" key="23">
    <source>
        <dbReference type="ARBA" id="ARBA00049902"/>
    </source>
</evidence>
<keyword evidence="17 24" id="KW-0472">Membrane</keyword>
<evidence type="ECO:0000256" key="15">
    <source>
        <dbReference type="ARBA" id="ARBA00022984"/>
    </source>
</evidence>
<comment type="caution">
    <text evidence="26">The sequence shown here is derived from an EMBL/GenBank/DDBJ whole genome shotgun (WGS) entry which is preliminary data.</text>
</comment>
<dbReference type="InterPro" id="IPR001460">
    <property type="entry name" value="PCN-bd_Tpept"/>
</dbReference>
<feature type="domain" description="S1 motif" evidence="25">
    <location>
        <begin position="371"/>
        <end position="451"/>
    </location>
</feature>
<dbReference type="InterPro" id="IPR001264">
    <property type="entry name" value="Glyco_trans_51"/>
</dbReference>
<evidence type="ECO:0000256" key="2">
    <source>
        <dbReference type="ARBA" id="ARBA00004752"/>
    </source>
</evidence>
<gene>
    <name evidence="26" type="ORF">JW984_05430</name>
</gene>
<dbReference type="Pfam" id="PF00905">
    <property type="entry name" value="Transpeptidase"/>
    <property type="match status" value="1"/>
</dbReference>
<dbReference type="GO" id="GO:0003676">
    <property type="term" value="F:nucleic acid binding"/>
    <property type="evidence" value="ECO:0007669"/>
    <property type="project" value="InterPro"/>
</dbReference>
<reference evidence="26" key="1">
    <citation type="journal article" date="2021" name="Environ. Microbiol.">
        <title>Genomic characterization of three novel Desulfobacterota classes expand the metabolic and phylogenetic diversity of the phylum.</title>
        <authorList>
            <person name="Murphy C.L."/>
            <person name="Biggerstaff J."/>
            <person name="Eichhorn A."/>
            <person name="Ewing E."/>
            <person name="Shahan R."/>
            <person name="Soriano D."/>
            <person name="Stewart S."/>
            <person name="VanMol K."/>
            <person name="Walker R."/>
            <person name="Walters P."/>
            <person name="Elshahed M.S."/>
            <person name="Youssef N.H."/>
        </authorList>
    </citation>
    <scope>NUCLEOTIDE SEQUENCE</scope>
    <source>
        <strain evidence="26">Zod_Metabat.24</strain>
    </source>
</reference>
<dbReference type="FunFam" id="1.10.3810.10:FF:000003">
    <property type="entry name" value="Penicillin-binding protein 1a"/>
    <property type="match status" value="1"/>
</dbReference>
<keyword evidence="10" id="KW-0808">Transferase</keyword>
<dbReference type="InterPro" id="IPR036950">
    <property type="entry name" value="PBP_transglycosylase"/>
</dbReference>
<protein>
    <recommendedName>
        <fullName evidence="4">Penicillin-binding protein 1A</fullName>
        <ecNumber evidence="22">2.4.99.28</ecNumber>
        <ecNumber evidence="3">3.4.16.4</ecNumber>
    </recommendedName>
</protein>
<evidence type="ECO:0000256" key="3">
    <source>
        <dbReference type="ARBA" id="ARBA00012448"/>
    </source>
</evidence>
<dbReference type="NCBIfam" id="TIGR02074">
    <property type="entry name" value="PBP_1a_fam"/>
    <property type="match status" value="1"/>
</dbReference>
<keyword evidence="16 24" id="KW-1133">Transmembrane helix</keyword>
<dbReference type="EC" id="2.4.99.28" evidence="22"/>
<evidence type="ECO:0000256" key="13">
    <source>
        <dbReference type="ARBA" id="ARBA00022960"/>
    </source>
</evidence>
<evidence type="ECO:0000256" key="17">
    <source>
        <dbReference type="ARBA" id="ARBA00023136"/>
    </source>
</evidence>
<keyword evidence="6" id="KW-0997">Cell inner membrane</keyword>
<sequence>MKRRYKTSEESLLMLSETKYQKRRMAIVIFLTITAVFMFLVTTVSLGTYYYFSKDLPSVTALKDFRPSIITKVYAYDGQLIGEYFVERRTVVKYEKIPKMLVLAFVAAEDDDFFEHPGIDISGIIRAFIHNIQAGKVVEGGSTITQQLIKTLLLTPTVDISRKIKEAILAYRIENYLTKEEILYLYLNQIYLGYGAFGVEAASESYFGKPVEELNLAECTLLAGLTKSPERFSPYNHWELAKDRQRYVLSRMMSEKYITKEIMEETLNTPIELKRYSNPTRKKCPYFVEHVRRYIEKKYGSTALYREGLSVYTTVDADMQGYAREGLKKGLKELDKRQGYRGALDNLQDEDAENYIEKLKDKYGEEPLVDGLTYRGIVTKVDDSNKVVSVNLGNNSGTIALANMSWARKFNPATPYVSISNPSSALSKGDVILVKVLERISDKGTYRLALDQDPQVEGAVVSMEPDTGYVRVLVGGYDFNRSEFNRAIQSRRQPGSSFKPIIYAAALDKGYTPATVIYDSPVIYKDKYSRKGVWKPKNYDGKFYGPTTLRRALMLSRNVVSVKIVFDIGPDYVVDYAKKLGITSPLAAVPSIALGASGVSPMEMTNAFSVFNNGGNRPIPIFVTKVVDRDGNVIEENLPKSEPVISPETAYIITSLMESVVQSGTGTRVKALGRPTAGKTGTTNDYIDAWFMGFIPQLTTSVWVGFDDEKTLGRYETGAKAAAPIWLYYMKEAVKDMPVKVFPIPEGVVFARVDPETGGIATGNSYETVIECFKPDFLPKEGGDIVLPEEGSKFLKEDLGL</sequence>
<dbReference type="SUPFAM" id="SSF56601">
    <property type="entry name" value="beta-lactamase/transpeptidase-like"/>
    <property type="match status" value="1"/>
</dbReference>
<dbReference type="Proteomes" id="UP000809273">
    <property type="component" value="Unassembled WGS sequence"/>
</dbReference>
<keyword evidence="18" id="KW-0046">Antibiotic resistance</keyword>
<keyword evidence="20" id="KW-0961">Cell wall biogenesis/degradation</keyword>
<dbReference type="GO" id="GO:0009002">
    <property type="term" value="F:serine-type D-Ala-D-Ala carboxypeptidase activity"/>
    <property type="evidence" value="ECO:0007669"/>
    <property type="project" value="UniProtKB-EC"/>
</dbReference>
<evidence type="ECO:0000313" key="27">
    <source>
        <dbReference type="Proteomes" id="UP000809273"/>
    </source>
</evidence>
<dbReference type="InterPro" id="IPR012338">
    <property type="entry name" value="Beta-lactam/transpept-like"/>
</dbReference>
<comment type="catalytic activity">
    <reaction evidence="23">
        <text>[GlcNAc-(1-&gt;4)-Mur2Ac(oyl-L-Ala-gamma-D-Glu-L-Lys-D-Ala-D-Ala)](n)-di-trans,octa-cis-undecaprenyl diphosphate + beta-D-GlcNAc-(1-&gt;4)-Mur2Ac(oyl-L-Ala-gamma-D-Glu-L-Lys-D-Ala-D-Ala)-di-trans,octa-cis-undecaprenyl diphosphate = [GlcNAc-(1-&gt;4)-Mur2Ac(oyl-L-Ala-gamma-D-Glu-L-Lys-D-Ala-D-Ala)](n+1)-di-trans,octa-cis-undecaprenyl diphosphate + di-trans,octa-cis-undecaprenyl diphosphate + H(+)</text>
        <dbReference type="Rhea" id="RHEA:23708"/>
        <dbReference type="Rhea" id="RHEA-COMP:9602"/>
        <dbReference type="Rhea" id="RHEA-COMP:9603"/>
        <dbReference type="ChEBI" id="CHEBI:15378"/>
        <dbReference type="ChEBI" id="CHEBI:58405"/>
        <dbReference type="ChEBI" id="CHEBI:60033"/>
        <dbReference type="ChEBI" id="CHEBI:78435"/>
        <dbReference type="EC" id="2.4.99.28"/>
    </reaction>
</comment>
<evidence type="ECO:0000256" key="9">
    <source>
        <dbReference type="ARBA" id="ARBA00022676"/>
    </source>
</evidence>
<evidence type="ECO:0000256" key="6">
    <source>
        <dbReference type="ARBA" id="ARBA00022519"/>
    </source>
</evidence>
<keyword evidence="14" id="KW-0735">Signal-anchor</keyword>
<dbReference type="Pfam" id="PF00912">
    <property type="entry name" value="Transgly"/>
    <property type="match status" value="1"/>
</dbReference>
<dbReference type="InterPro" id="IPR012340">
    <property type="entry name" value="NA-bd_OB-fold"/>
</dbReference>
<evidence type="ECO:0000256" key="11">
    <source>
        <dbReference type="ARBA" id="ARBA00022692"/>
    </source>
</evidence>
<dbReference type="Gene3D" id="1.10.3810.10">
    <property type="entry name" value="Biosynthetic peptidoglycan transglycosylase-like"/>
    <property type="match status" value="1"/>
</dbReference>
<keyword evidence="8" id="KW-0645">Protease</keyword>
<evidence type="ECO:0000259" key="25">
    <source>
        <dbReference type="PROSITE" id="PS50126"/>
    </source>
</evidence>
<comment type="pathway">
    <text evidence="2">Cell wall biogenesis; peptidoglycan biosynthesis.</text>
</comment>
<dbReference type="AlphaFoldDB" id="A0A9D8KEF4"/>
<dbReference type="InterPro" id="IPR023346">
    <property type="entry name" value="Lysozyme-like_dom_sf"/>
</dbReference>
<evidence type="ECO:0000256" key="4">
    <source>
        <dbReference type="ARBA" id="ARBA00018638"/>
    </source>
</evidence>
<keyword evidence="9" id="KW-0328">Glycosyltransferase</keyword>
<keyword evidence="19" id="KW-0511">Multifunctional enzyme</keyword>
<dbReference type="GO" id="GO:0071555">
    <property type="term" value="P:cell wall organization"/>
    <property type="evidence" value="ECO:0007669"/>
    <property type="project" value="UniProtKB-KW"/>
</dbReference>
<dbReference type="GO" id="GO:0005886">
    <property type="term" value="C:plasma membrane"/>
    <property type="evidence" value="ECO:0007669"/>
    <property type="project" value="UniProtKB-SubCell"/>
</dbReference>
<evidence type="ECO:0000256" key="14">
    <source>
        <dbReference type="ARBA" id="ARBA00022968"/>
    </source>
</evidence>
<dbReference type="InterPro" id="IPR031376">
    <property type="entry name" value="PCB_OB"/>
</dbReference>
<dbReference type="GO" id="GO:0006508">
    <property type="term" value="P:proteolysis"/>
    <property type="evidence" value="ECO:0007669"/>
    <property type="project" value="UniProtKB-KW"/>
</dbReference>
<dbReference type="Pfam" id="PF17092">
    <property type="entry name" value="PCB_OB"/>
    <property type="match status" value="1"/>
</dbReference>
<evidence type="ECO:0000256" key="18">
    <source>
        <dbReference type="ARBA" id="ARBA00023251"/>
    </source>
</evidence>
<dbReference type="PANTHER" id="PTHR32282:SF27">
    <property type="entry name" value="PENICILLIN-BINDING PROTEIN 1A"/>
    <property type="match status" value="1"/>
</dbReference>
<dbReference type="InterPro" id="IPR003029">
    <property type="entry name" value="S1_domain"/>
</dbReference>
<dbReference type="PROSITE" id="PS50126">
    <property type="entry name" value="S1"/>
    <property type="match status" value="1"/>
</dbReference>
<evidence type="ECO:0000256" key="1">
    <source>
        <dbReference type="ARBA" id="ARBA00004249"/>
    </source>
</evidence>
<dbReference type="GO" id="GO:0009252">
    <property type="term" value="P:peptidoglycan biosynthetic process"/>
    <property type="evidence" value="ECO:0007669"/>
    <property type="project" value="UniProtKB-KW"/>
</dbReference>
<dbReference type="SMART" id="SM00316">
    <property type="entry name" value="S1"/>
    <property type="match status" value="1"/>
</dbReference>
<evidence type="ECO:0000256" key="16">
    <source>
        <dbReference type="ARBA" id="ARBA00022989"/>
    </source>
</evidence>
<accession>A0A9D8KEF4</accession>
<dbReference type="EMBL" id="JAFGIX010000026">
    <property type="protein sequence ID" value="MBN1572623.1"/>
    <property type="molecule type" value="Genomic_DNA"/>
</dbReference>
<evidence type="ECO:0000256" key="7">
    <source>
        <dbReference type="ARBA" id="ARBA00022645"/>
    </source>
</evidence>
<dbReference type="SUPFAM" id="SSF50249">
    <property type="entry name" value="Nucleic acid-binding proteins"/>
    <property type="match status" value="1"/>
</dbReference>
<name>A0A9D8KEF4_9DELT</name>
<dbReference type="PANTHER" id="PTHR32282">
    <property type="entry name" value="BINDING PROTEIN TRANSPEPTIDASE, PUTATIVE-RELATED"/>
    <property type="match status" value="1"/>
</dbReference>
<dbReference type="GO" id="GO:0046677">
    <property type="term" value="P:response to antibiotic"/>
    <property type="evidence" value="ECO:0007669"/>
    <property type="project" value="UniProtKB-KW"/>
</dbReference>